<proteinExistence type="inferred from homology"/>
<keyword evidence="12" id="KW-0614">Plasmid</keyword>
<evidence type="ECO:0000256" key="5">
    <source>
        <dbReference type="ARBA" id="ARBA00022840"/>
    </source>
</evidence>
<dbReference type="InterPro" id="IPR014017">
    <property type="entry name" value="DNA_helicase_UvrD-like_C"/>
</dbReference>
<dbReference type="EMBL" id="CP013100">
    <property type="protein sequence ID" value="ALP54932.1"/>
    <property type="molecule type" value="Genomic_DNA"/>
</dbReference>
<dbReference type="InterPro" id="IPR027417">
    <property type="entry name" value="P-loop_NTPase"/>
</dbReference>
<protein>
    <recommendedName>
        <fullName evidence="8">DNA 3'-5' helicase</fullName>
        <ecNumber evidence="8">5.6.2.4</ecNumber>
    </recommendedName>
</protein>
<evidence type="ECO:0000259" key="11">
    <source>
        <dbReference type="PROSITE" id="PS51198"/>
    </source>
</evidence>
<dbReference type="GO" id="GO:0000725">
    <property type="term" value="P:recombinational repair"/>
    <property type="evidence" value="ECO:0007669"/>
    <property type="project" value="TreeGrafter"/>
</dbReference>
<dbReference type="PROSITE" id="PS51198">
    <property type="entry name" value="UVRD_HELICASE_ATP_BIND"/>
    <property type="match status" value="1"/>
</dbReference>
<evidence type="ECO:0000256" key="9">
    <source>
        <dbReference type="ARBA" id="ARBA00048988"/>
    </source>
</evidence>
<evidence type="ECO:0000256" key="6">
    <source>
        <dbReference type="ARBA" id="ARBA00023235"/>
    </source>
</evidence>
<sequence>MDSLISVEEDLRIEARRQLKAEVLDLLNVCEYTKADNLYSNECVEWWPVAEYQIAVSRAKKEQARKVAEEDARKIAVARRKIREQVQGLLDEANYREADHCYEASCADWWARIDYEAAKSEAQFMHHFINTFRNGSMADLDTIYNNRAEFVEFSTDDFITLKLPKVRSHLTAIGMRLDEEQERANARPESRVLIKARAGSGKTRTLCARAALAIRDERLTPNQVMILAFNKAAAVEVKHRIQKTSGIPDYQNARTFHSLAYQLVKPKRKLLFDTGGHPSAREQSRFVQRMMQRILNPAFKEAMVEFFRKELEQIENIGRDLPPKEYLQFRRALELVTLRGERVKSNGEKFIADFLFEHGIEYRYERAWEWKSDFLDGATYKPDFSIVANGHDYILEHWAIDPENRNADLPEHWDISTEQYRKQILDKRAFWESKGKPLLETHAGLALDGRKTFESRIRSVLQRAGIRCQRLPKDEIIGRVFEKDFAISRMAELFMQFIQRAKKRGWSADVIACRIAEKPDKEPRARMFHQLALRAYREYEDMLDEHQAMDFDDLLVQAAEEVEARGSSASIHLGQGRMQPLGNLRWILLDEFQDFSELYFRMLGAILRANPSIRLVAVGDDWQAINAFAGAELRFYERFGEYFPNAETVGVTTNYRSNRSVVTAGNQLMNGRGTPAKVSRLAQGHIETKYLGDVWIEFRPGDQFREKRESDYLYLLPRSDGKNPSEFALRQAQALKQCTQIILGSPDQKTILLARTGKVYGIELADFRARLIKILSTLRKVKPESLEKCINTMTAHSSKGQEAHRVIILDVTWRQFPKIHPDNLLFELFGVTPHAVLEEERRLFYVAMTRAEHCLYMLTDKGTESPFLNPIKNKSMMDADLNKCGLNKSPSLGSFGAKIRTRIETSGALTETASTPRTKDMSPWVLVRANVSPCLRDLVSALQESGAPAPDTEYYLPGEDDLFSELAWPEASPPVAILTEEQMVNSERWVSRGWKIPSPDLPIETIVAGIKYYALSRN</sequence>
<comment type="catalytic activity">
    <reaction evidence="9">
        <text>ATP + H2O = ADP + phosphate + H(+)</text>
        <dbReference type="Rhea" id="RHEA:13065"/>
        <dbReference type="ChEBI" id="CHEBI:15377"/>
        <dbReference type="ChEBI" id="CHEBI:15378"/>
        <dbReference type="ChEBI" id="CHEBI:30616"/>
        <dbReference type="ChEBI" id="CHEBI:43474"/>
        <dbReference type="ChEBI" id="CHEBI:456216"/>
        <dbReference type="EC" id="5.6.2.4"/>
    </reaction>
</comment>
<geneLocation type="plasmid" evidence="12 13">
    <name>unnamed</name>
</geneLocation>
<comment type="similarity">
    <text evidence="1">Belongs to the helicase family. UvrD subfamily.</text>
</comment>
<feature type="binding site" evidence="10">
    <location>
        <begin position="196"/>
        <end position="203"/>
    </location>
    <ligand>
        <name>ATP</name>
        <dbReference type="ChEBI" id="CHEBI:30616"/>
    </ligand>
</feature>
<dbReference type="Pfam" id="PF13361">
    <property type="entry name" value="UvrD_C"/>
    <property type="match status" value="1"/>
</dbReference>
<evidence type="ECO:0000313" key="13">
    <source>
        <dbReference type="Proteomes" id="UP000055136"/>
    </source>
</evidence>
<evidence type="ECO:0000313" key="12">
    <source>
        <dbReference type="EMBL" id="ALP54932.1"/>
    </source>
</evidence>
<dbReference type="SUPFAM" id="SSF52540">
    <property type="entry name" value="P-loop containing nucleoside triphosphate hydrolases"/>
    <property type="match status" value="1"/>
</dbReference>
<name>A0A0S2TIF4_9GAMM</name>
<dbReference type="GO" id="GO:0003677">
    <property type="term" value="F:DNA binding"/>
    <property type="evidence" value="ECO:0007669"/>
    <property type="project" value="InterPro"/>
</dbReference>
<dbReference type="GO" id="GO:0005524">
    <property type="term" value="F:ATP binding"/>
    <property type="evidence" value="ECO:0007669"/>
    <property type="project" value="UniProtKB-UniRule"/>
</dbReference>
<dbReference type="Gene3D" id="3.40.50.300">
    <property type="entry name" value="P-loop containing nucleotide triphosphate hydrolases"/>
    <property type="match status" value="3"/>
</dbReference>
<keyword evidence="13" id="KW-1185">Reference proteome</keyword>
<dbReference type="Proteomes" id="UP000055136">
    <property type="component" value="Plasmid unnamed"/>
</dbReference>
<evidence type="ECO:0000256" key="2">
    <source>
        <dbReference type="ARBA" id="ARBA00022741"/>
    </source>
</evidence>
<gene>
    <name evidence="12" type="ORF">Tel_16890</name>
</gene>
<dbReference type="Gene3D" id="1.10.10.160">
    <property type="match status" value="1"/>
</dbReference>
<dbReference type="EC" id="5.6.2.4" evidence="8"/>
<dbReference type="InterPro" id="IPR000212">
    <property type="entry name" value="DNA_helicase_UvrD/REP"/>
</dbReference>
<evidence type="ECO:0000256" key="3">
    <source>
        <dbReference type="ARBA" id="ARBA00022801"/>
    </source>
</evidence>
<evidence type="ECO:0000256" key="10">
    <source>
        <dbReference type="PROSITE-ProRule" id="PRU00560"/>
    </source>
</evidence>
<accession>A0A0S2TIF4</accession>
<keyword evidence="5 10" id="KW-0067">ATP-binding</keyword>
<evidence type="ECO:0000256" key="4">
    <source>
        <dbReference type="ARBA" id="ARBA00022806"/>
    </source>
</evidence>
<evidence type="ECO:0000256" key="8">
    <source>
        <dbReference type="ARBA" id="ARBA00034808"/>
    </source>
</evidence>
<dbReference type="InterPro" id="IPR013986">
    <property type="entry name" value="DExx_box_DNA_helicase_dom_sf"/>
</dbReference>
<dbReference type="KEGG" id="tee:Tel_16890"/>
<dbReference type="PANTHER" id="PTHR11070">
    <property type="entry name" value="UVRD / RECB / PCRA DNA HELICASE FAMILY MEMBER"/>
    <property type="match status" value="1"/>
</dbReference>
<comment type="catalytic activity">
    <reaction evidence="7">
        <text>Couples ATP hydrolysis with the unwinding of duplex DNA by translocating in the 3'-5' direction.</text>
        <dbReference type="EC" id="5.6.2.4"/>
    </reaction>
</comment>
<dbReference type="AlphaFoldDB" id="A0A0S2TIF4"/>
<dbReference type="GO" id="GO:0043138">
    <property type="term" value="F:3'-5' DNA helicase activity"/>
    <property type="evidence" value="ECO:0007669"/>
    <property type="project" value="UniProtKB-EC"/>
</dbReference>
<keyword evidence="4 10" id="KW-0347">Helicase</keyword>
<reference evidence="12" key="1">
    <citation type="submission" date="2015-10" db="EMBL/GenBank/DDBJ databases">
        <title>Description of Candidatus Tenderia electrophaga gen. nov, sp. nov., an Uncultivated Electroautotroph from a Biocathode Enrichment.</title>
        <authorList>
            <person name="Eddie B.J."/>
            <person name="Malanoski A.P."/>
            <person name="Wang Z."/>
            <person name="Hall R.J."/>
            <person name="Oh S.D."/>
            <person name="Heiner C."/>
            <person name="Lin B."/>
            <person name="Strycharz-Glaven S.M."/>
        </authorList>
    </citation>
    <scope>NUCLEOTIDE SEQUENCE [LARGE SCALE GENOMIC DNA]</scope>
    <source>
        <strain evidence="12">NRL1</strain>
        <plasmid evidence="12">unnamed</plasmid>
    </source>
</reference>
<evidence type="ECO:0000256" key="1">
    <source>
        <dbReference type="ARBA" id="ARBA00009922"/>
    </source>
</evidence>
<keyword evidence="6" id="KW-0413">Isomerase</keyword>
<dbReference type="InterPro" id="IPR014016">
    <property type="entry name" value="UvrD-like_ATP-bd"/>
</dbReference>
<keyword evidence="3 10" id="KW-0378">Hydrolase</keyword>
<keyword evidence="2 10" id="KW-0547">Nucleotide-binding</keyword>
<dbReference type="GO" id="GO:0016887">
    <property type="term" value="F:ATP hydrolysis activity"/>
    <property type="evidence" value="ECO:0007669"/>
    <property type="project" value="RHEA"/>
</dbReference>
<dbReference type="Pfam" id="PF00580">
    <property type="entry name" value="UvrD-helicase"/>
    <property type="match status" value="1"/>
</dbReference>
<evidence type="ECO:0000256" key="7">
    <source>
        <dbReference type="ARBA" id="ARBA00034617"/>
    </source>
</evidence>
<organism evidence="12 13">
    <name type="scientific">Candidatus Tenderia electrophaga</name>
    <dbReference type="NCBI Taxonomy" id="1748243"/>
    <lineage>
        <taxon>Bacteria</taxon>
        <taxon>Pseudomonadati</taxon>
        <taxon>Pseudomonadota</taxon>
        <taxon>Gammaproteobacteria</taxon>
        <taxon>Candidatus Tenderiales</taxon>
        <taxon>Candidatus Tenderiaceae</taxon>
        <taxon>Candidatus Tenderia</taxon>
    </lineage>
</organism>
<dbReference type="GO" id="GO:0005829">
    <property type="term" value="C:cytosol"/>
    <property type="evidence" value="ECO:0007669"/>
    <property type="project" value="TreeGrafter"/>
</dbReference>
<feature type="domain" description="UvrD-like helicase ATP-binding" evidence="11">
    <location>
        <begin position="175"/>
        <end position="658"/>
    </location>
</feature>